<dbReference type="Pfam" id="PF08516">
    <property type="entry name" value="ADAM_CR"/>
    <property type="match status" value="1"/>
</dbReference>
<feature type="chain" id="PRO_5046144694" description="Disintegrin and metalloproteinase domain-containing protein 20-like" evidence="14">
    <location>
        <begin position="19"/>
        <end position="720"/>
    </location>
</feature>
<keyword evidence="6 13" id="KW-1133">Transmembrane helix</keyword>
<feature type="binding site" evidence="12">
    <location>
        <position position="345"/>
    </location>
    <ligand>
        <name>Zn(2+)</name>
        <dbReference type="ChEBI" id="CHEBI:29105"/>
        <note>catalytic</note>
    </ligand>
</feature>
<evidence type="ECO:0000256" key="11">
    <source>
        <dbReference type="PROSITE-ProRule" id="PRU00076"/>
    </source>
</evidence>
<keyword evidence="4" id="KW-0800">Toxin</keyword>
<feature type="domain" description="Peptidase M12B" evidence="17">
    <location>
        <begin position="200"/>
        <end position="377"/>
    </location>
</feature>
<evidence type="ECO:0000256" key="5">
    <source>
        <dbReference type="ARBA" id="ARBA00022692"/>
    </source>
</evidence>
<feature type="transmembrane region" description="Helical" evidence="13">
    <location>
        <begin position="674"/>
        <end position="697"/>
    </location>
</feature>
<dbReference type="Pfam" id="PF01421">
    <property type="entry name" value="Reprolysin"/>
    <property type="match status" value="1"/>
</dbReference>
<reference evidence="18 19" key="1">
    <citation type="journal article" date="2022" name="Gigascience">
        <title>A chromosome-level genome assembly and annotation of the desert horned lizard, Phrynosoma platyrhinos, provides insight into chromosomal rearrangements among reptiles.</title>
        <authorList>
            <person name="Koochekian N."/>
            <person name="Ascanio A."/>
            <person name="Farleigh K."/>
            <person name="Card D.C."/>
            <person name="Schield D.R."/>
            <person name="Castoe T.A."/>
            <person name="Jezkova T."/>
        </authorList>
    </citation>
    <scope>NUCLEOTIDE SEQUENCE [LARGE SCALE GENOMIC DNA]</scope>
    <source>
        <strain evidence="18">NK-2021</strain>
    </source>
</reference>
<evidence type="ECO:0000256" key="8">
    <source>
        <dbReference type="ARBA" id="ARBA00023157"/>
    </source>
</evidence>
<evidence type="ECO:0000256" key="10">
    <source>
        <dbReference type="PROSITE-ProRule" id="PRU00068"/>
    </source>
</evidence>
<evidence type="ECO:0000256" key="3">
    <source>
        <dbReference type="ARBA" id="ARBA00022525"/>
    </source>
</evidence>
<keyword evidence="3" id="KW-0964">Secreted</keyword>
<feature type="domain" description="Disintegrin" evidence="16">
    <location>
        <begin position="398"/>
        <end position="484"/>
    </location>
</feature>
<dbReference type="InterPro" id="IPR000742">
    <property type="entry name" value="EGF"/>
</dbReference>
<evidence type="ECO:0000256" key="4">
    <source>
        <dbReference type="ARBA" id="ARBA00022656"/>
    </source>
</evidence>
<keyword evidence="11" id="KW-0245">EGF-like domain</keyword>
<evidence type="ECO:0000256" key="6">
    <source>
        <dbReference type="ARBA" id="ARBA00022989"/>
    </source>
</evidence>
<evidence type="ECO:0000313" key="18">
    <source>
        <dbReference type="EMBL" id="KAH0620688.1"/>
    </source>
</evidence>
<dbReference type="CDD" id="cd04269">
    <property type="entry name" value="ZnMc_adamalysin_II_like"/>
    <property type="match status" value="1"/>
</dbReference>
<keyword evidence="12" id="KW-0862">Zinc</keyword>
<dbReference type="EMBL" id="JAIPUX010003289">
    <property type="protein sequence ID" value="KAH0620688.1"/>
    <property type="molecule type" value="Genomic_DNA"/>
</dbReference>
<feature type="disulfide bond" evidence="10">
    <location>
        <begin position="456"/>
        <end position="476"/>
    </location>
</feature>
<evidence type="ECO:0000259" key="16">
    <source>
        <dbReference type="PROSITE" id="PS50214"/>
    </source>
</evidence>
<evidence type="ECO:0000256" key="13">
    <source>
        <dbReference type="SAM" id="Phobius"/>
    </source>
</evidence>
<gene>
    <name evidence="18" type="ORF">JD844_021370</name>
</gene>
<dbReference type="InterPro" id="IPR006586">
    <property type="entry name" value="ADAM_Cys-rich"/>
</dbReference>
<feature type="active site" evidence="12">
    <location>
        <position position="336"/>
    </location>
</feature>
<feature type="disulfide bond" evidence="12">
    <location>
        <begin position="352"/>
        <end position="357"/>
    </location>
</feature>
<keyword evidence="14" id="KW-0732">Signal</keyword>
<protein>
    <recommendedName>
        <fullName evidence="20">Disintegrin and metalloproteinase domain-containing protein 20-like</fullName>
    </recommendedName>
</protein>
<dbReference type="Gene3D" id="4.10.70.10">
    <property type="entry name" value="Disintegrin domain"/>
    <property type="match status" value="1"/>
</dbReference>
<dbReference type="PROSITE" id="PS00427">
    <property type="entry name" value="DISINTEGRIN_1"/>
    <property type="match status" value="1"/>
</dbReference>
<accession>A0ABQ7STL8</accession>
<dbReference type="PROSITE" id="PS50214">
    <property type="entry name" value="DISINTEGRIN_2"/>
    <property type="match status" value="1"/>
</dbReference>
<evidence type="ECO:0000259" key="17">
    <source>
        <dbReference type="PROSITE" id="PS50215"/>
    </source>
</evidence>
<feature type="domain" description="EGF-like" evidence="15">
    <location>
        <begin position="622"/>
        <end position="655"/>
    </location>
</feature>
<dbReference type="Proteomes" id="UP000826234">
    <property type="component" value="Unassembled WGS sequence"/>
</dbReference>
<evidence type="ECO:0008006" key="20">
    <source>
        <dbReference type="Google" id="ProtNLM"/>
    </source>
</evidence>
<dbReference type="InterPro" id="IPR036436">
    <property type="entry name" value="Disintegrin_dom_sf"/>
</dbReference>
<evidence type="ECO:0000313" key="19">
    <source>
        <dbReference type="Proteomes" id="UP000826234"/>
    </source>
</evidence>
<keyword evidence="19" id="KW-1185">Reference proteome</keyword>
<keyword evidence="8 11" id="KW-1015">Disulfide bond</keyword>
<dbReference type="InterPro" id="IPR001590">
    <property type="entry name" value="Peptidase_M12B"/>
</dbReference>
<dbReference type="InterPro" id="IPR001762">
    <property type="entry name" value="Disintegrin_dom"/>
</dbReference>
<dbReference type="InterPro" id="IPR018358">
    <property type="entry name" value="Disintegrin_CS"/>
</dbReference>
<sequence length="720" mass="81145">MTINCVQLMVVILWSVFSEPSSHNLPLGFQYASYEVTVPKKLTPRYGQQDSKDVNYLLQIEGRSHVMHLRQKKNFVSKHFPILTYSKKGKLQVDYPFIRNDCFYNGFIQSDPHSLVTLSTCLGGLRGLLHLQNETYEIEPVQASAAFQHVVYRLEKKKGDSHMMCGLTEEEQSHQEAVVQNKEILAIRGSVGAEWWAHTRYADIAIVVEHHRYIKFDRNQTLTSLRVLEIVHTANTFYKPLGVIISVVGLEIWSEKNLILIPNELSSLLANFNIWRRKTLNKHLKNDAAHLIVYKSYGRAAGLAFTGTICNPQWASAVEVYIDYTVSFFSVLFAHELGHNLGMNHDGDHCTCEQKSCIMARFPEDVDRFSNCSYNDYFKQRNAHCLLIPTDPDNKFRLEYCGNKIVEKGEQCDCGSEVQCHWDPCCQSNCKFHSGIVCSIGRCCANCQYRPVGTVCRKKANVCDLPEYCNGTSEWCPEDVYVQDGAPCNDGAHCYHGNCASHKEQCKMLFGKKATVASEDCFRVINAQGDRFGNCGVKYGTYKKCKANHSLCGRIQCDNVQKLPTLEEDSTIIQTSIGSSQCWGTDYHGEIERVDIGEVKDGTGCGTDMMCIDKQCKNISTLNYDCDIRKCHNRGICNNRKHCHCDYGWGPPYCIGKGYGGSIDSGPTLQDRSVAIVGTIIGILTVLTATVLLGVYYRTSLRHQFRRLSSVVYPSDSALE</sequence>
<dbReference type="Pfam" id="PF00200">
    <property type="entry name" value="Disintegrin"/>
    <property type="match status" value="1"/>
</dbReference>
<evidence type="ECO:0000256" key="9">
    <source>
        <dbReference type="ARBA" id="ARBA00023240"/>
    </source>
</evidence>
<feature type="signal peptide" evidence="14">
    <location>
        <begin position="1"/>
        <end position="18"/>
    </location>
</feature>
<dbReference type="InterPro" id="IPR034027">
    <property type="entry name" value="Reprolysin_adamalysin"/>
</dbReference>
<comment type="caution">
    <text evidence="18">The sequence shown here is derived from an EMBL/GenBank/DDBJ whole genome shotgun (WGS) entry which is preliminary data.</text>
</comment>
<evidence type="ECO:0000256" key="2">
    <source>
        <dbReference type="ARBA" id="ARBA00004613"/>
    </source>
</evidence>
<keyword evidence="7 13" id="KW-0472">Membrane</keyword>
<name>A0ABQ7STL8_PHRPL</name>
<dbReference type="Pfam" id="PF01562">
    <property type="entry name" value="Pep_M12B_propep"/>
    <property type="match status" value="1"/>
</dbReference>
<feature type="disulfide bond" evidence="11">
    <location>
        <begin position="645"/>
        <end position="654"/>
    </location>
</feature>
<keyword evidence="9" id="KW-1199">Hemostasis impairing toxin</keyword>
<feature type="binding site" evidence="12">
    <location>
        <position position="339"/>
    </location>
    <ligand>
        <name>Zn(2+)</name>
        <dbReference type="ChEBI" id="CHEBI:29105"/>
        <note>catalytic</note>
    </ligand>
</feature>
<dbReference type="InterPro" id="IPR002870">
    <property type="entry name" value="Peptidase_M12B_N"/>
</dbReference>
<evidence type="ECO:0000256" key="14">
    <source>
        <dbReference type="SAM" id="SignalP"/>
    </source>
</evidence>
<dbReference type="InterPro" id="IPR024079">
    <property type="entry name" value="MetalloPept_cat_dom_sf"/>
</dbReference>
<dbReference type="PANTHER" id="PTHR11905:SF251">
    <property type="entry name" value="MEDIATOR COMPLEX SUBUNIT 6"/>
    <property type="match status" value="1"/>
</dbReference>
<organism evidence="18 19">
    <name type="scientific">Phrynosoma platyrhinos</name>
    <name type="common">Desert horned lizard</name>
    <dbReference type="NCBI Taxonomy" id="52577"/>
    <lineage>
        <taxon>Eukaryota</taxon>
        <taxon>Metazoa</taxon>
        <taxon>Chordata</taxon>
        <taxon>Craniata</taxon>
        <taxon>Vertebrata</taxon>
        <taxon>Euteleostomi</taxon>
        <taxon>Lepidosauria</taxon>
        <taxon>Squamata</taxon>
        <taxon>Bifurcata</taxon>
        <taxon>Unidentata</taxon>
        <taxon>Episquamata</taxon>
        <taxon>Toxicofera</taxon>
        <taxon>Iguania</taxon>
        <taxon>Phrynosomatidae</taxon>
        <taxon>Phrynosomatinae</taxon>
        <taxon>Phrynosoma</taxon>
    </lineage>
</organism>
<evidence type="ECO:0000256" key="1">
    <source>
        <dbReference type="ARBA" id="ARBA00004479"/>
    </source>
</evidence>
<comment type="subcellular location">
    <subcellularLocation>
        <location evidence="1">Membrane</location>
        <topology evidence="1">Single-pass type I membrane protein</topology>
    </subcellularLocation>
    <subcellularLocation>
        <location evidence="2">Secreted</location>
    </subcellularLocation>
</comment>
<evidence type="ECO:0000256" key="7">
    <source>
        <dbReference type="ARBA" id="ARBA00023136"/>
    </source>
</evidence>
<dbReference type="PROSITE" id="PS01186">
    <property type="entry name" value="EGF_2"/>
    <property type="match status" value="1"/>
</dbReference>
<proteinExistence type="predicted"/>
<evidence type="ECO:0000259" key="15">
    <source>
        <dbReference type="PROSITE" id="PS50026"/>
    </source>
</evidence>
<comment type="caution">
    <text evidence="11">Lacks conserved residue(s) required for the propagation of feature annotation.</text>
</comment>
<dbReference type="SUPFAM" id="SSF57552">
    <property type="entry name" value="Blood coagulation inhibitor (disintegrin)"/>
    <property type="match status" value="1"/>
</dbReference>
<dbReference type="PRINTS" id="PR00289">
    <property type="entry name" value="DISINTEGRIN"/>
</dbReference>
<evidence type="ECO:0000256" key="12">
    <source>
        <dbReference type="PROSITE-ProRule" id="PRU00276"/>
    </source>
</evidence>
<dbReference type="PROSITE" id="PS50215">
    <property type="entry name" value="ADAM_MEPRO"/>
    <property type="match status" value="1"/>
</dbReference>
<dbReference type="PANTHER" id="PTHR11905">
    <property type="entry name" value="ADAM A DISINTEGRIN AND METALLOPROTEASE DOMAIN"/>
    <property type="match status" value="1"/>
</dbReference>
<keyword evidence="12" id="KW-0479">Metal-binding</keyword>
<dbReference type="SUPFAM" id="SSF55486">
    <property type="entry name" value="Metalloproteases ('zincins'), catalytic domain"/>
    <property type="match status" value="1"/>
</dbReference>
<dbReference type="SMART" id="SM00608">
    <property type="entry name" value="ACR"/>
    <property type="match status" value="1"/>
</dbReference>
<dbReference type="Gene3D" id="3.40.390.10">
    <property type="entry name" value="Collagenase (Catalytic Domain)"/>
    <property type="match status" value="1"/>
</dbReference>
<feature type="binding site" evidence="12">
    <location>
        <position position="335"/>
    </location>
    <ligand>
        <name>Zn(2+)</name>
        <dbReference type="ChEBI" id="CHEBI:29105"/>
        <note>catalytic</note>
    </ligand>
</feature>
<keyword evidence="5 13" id="KW-0812">Transmembrane</keyword>
<dbReference type="PROSITE" id="PS50026">
    <property type="entry name" value="EGF_3"/>
    <property type="match status" value="1"/>
</dbReference>
<dbReference type="SMART" id="SM00050">
    <property type="entry name" value="DISIN"/>
    <property type="match status" value="1"/>
</dbReference>